<organism evidence="2">
    <name type="scientific">uncultured marine virus</name>
    <dbReference type="NCBI Taxonomy" id="186617"/>
    <lineage>
        <taxon>Viruses</taxon>
        <taxon>environmental samples</taxon>
    </lineage>
</organism>
<feature type="compositionally biased region" description="Basic and acidic residues" evidence="1">
    <location>
        <begin position="1"/>
        <end position="27"/>
    </location>
</feature>
<reference evidence="2" key="2">
    <citation type="submission" date="2015-03" db="EMBL/GenBank/DDBJ databases">
        <authorList>
            <person name="Chow C.-E.T."/>
            <person name="Winget D.M."/>
            <person name="White R.A.III."/>
            <person name="Hallam S.J."/>
            <person name="Suttle C.A."/>
        </authorList>
    </citation>
    <scope>NUCLEOTIDE SEQUENCE</scope>
    <source>
        <strain evidence="2">Anoxic2_5</strain>
    </source>
</reference>
<accession>A0A0F7L5M4</accession>
<evidence type="ECO:0000313" key="2">
    <source>
        <dbReference type="EMBL" id="AKH47195.1"/>
    </source>
</evidence>
<name>A0A0F7L5M4_9VIRU</name>
<proteinExistence type="predicted"/>
<feature type="region of interest" description="Disordered" evidence="1">
    <location>
        <begin position="1"/>
        <end position="61"/>
    </location>
</feature>
<reference evidence="2" key="1">
    <citation type="journal article" date="2015" name="Front. Microbiol.">
        <title>Combining genomic sequencing methods to explore viral diversity and reveal potential virus-host interactions.</title>
        <authorList>
            <person name="Chow C.E."/>
            <person name="Winget D.M."/>
            <person name="White R.A.III."/>
            <person name="Hallam S.J."/>
            <person name="Suttle C.A."/>
        </authorList>
    </citation>
    <scope>NUCLEOTIDE SEQUENCE</scope>
    <source>
        <strain evidence="2">Anoxic2_5</strain>
    </source>
</reference>
<dbReference type="EMBL" id="KR029589">
    <property type="protein sequence ID" value="AKH47195.1"/>
    <property type="molecule type" value="Genomic_DNA"/>
</dbReference>
<evidence type="ECO:0000256" key="1">
    <source>
        <dbReference type="SAM" id="MobiDB-lite"/>
    </source>
</evidence>
<feature type="compositionally biased region" description="Basic residues" evidence="1">
    <location>
        <begin position="42"/>
        <end position="61"/>
    </location>
</feature>
<protein>
    <submittedName>
        <fullName evidence="2">Uncharacterized protein</fullName>
    </submittedName>
</protein>
<sequence length="61" mass="7071">MDALPDRRRQSRPQLHDGNIDRRDAAYRHPLRHRAQGSGHCPRARGGHALRLHPAHRPWDA</sequence>